<dbReference type="NCBIfam" id="TIGR03798">
    <property type="entry name" value="leader_Nif11"/>
    <property type="match status" value="1"/>
</dbReference>
<reference evidence="2 3" key="2">
    <citation type="journal article" date="2013" name="Plant Physiol.">
        <title>A Nostoc punctiforme Sugar Transporter Necessary to Establish a Cyanobacterium-Plant Symbiosis.</title>
        <authorList>
            <person name="Ekman M."/>
            <person name="Picossi S."/>
            <person name="Campbell E.L."/>
            <person name="Meeks J.C."/>
            <person name="Flores E."/>
        </authorList>
    </citation>
    <scope>NUCLEOTIDE SEQUENCE [LARGE SCALE GENOMIC DNA]</scope>
    <source>
        <strain evidence="3">ATCC 29133 / PCC 73102</strain>
    </source>
</reference>
<evidence type="ECO:0000259" key="1">
    <source>
        <dbReference type="Pfam" id="PF07862"/>
    </source>
</evidence>
<keyword evidence="3" id="KW-1185">Reference proteome</keyword>
<feature type="domain" description="Nif11" evidence="1">
    <location>
        <begin position="1"/>
        <end position="48"/>
    </location>
</feature>
<dbReference type="InterPro" id="IPR012903">
    <property type="entry name" value="Nif11"/>
</dbReference>
<dbReference type="Proteomes" id="UP000001191">
    <property type="component" value="Chromosome"/>
</dbReference>
<accession>B2IYU3</accession>
<dbReference type="EMBL" id="CP001037">
    <property type="protein sequence ID" value="ACC81676.1"/>
    <property type="molecule type" value="Genomic_DNA"/>
</dbReference>
<gene>
    <name evidence="2" type="ordered locus">Npun_F3224</name>
</gene>
<dbReference type="eggNOG" id="ENOG502ZQIA">
    <property type="taxonomic scope" value="Bacteria"/>
</dbReference>
<dbReference type="STRING" id="63737.Npun_F3224"/>
<evidence type="ECO:0000313" key="2">
    <source>
        <dbReference type="EMBL" id="ACC81676.1"/>
    </source>
</evidence>
<reference evidence="3" key="1">
    <citation type="submission" date="2008-04" db="EMBL/GenBank/DDBJ databases">
        <title>Complete sequence of chromosome of Nostoc punctiforme ATCC 29133.</title>
        <authorList>
            <consortium name="US DOE Joint Genome Institute"/>
            <person name="Copeland A."/>
            <person name="Lucas S."/>
            <person name="Lapidus A."/>
            <person name="Glavina del Rio T."/>
            <person name="Dalin E."/>
            <person name="Tice H."/>
            <person name="Pitluck S."/>
            <person name="Chain P."/>
            <person name="Malfatti S."/>
            <person name="Shin M."/>
            <person name="Vergez L."/>
            <person name="Schmutz J."/>
            <person name="Larimer F."/>
            <person name="Land M."/>
            <person name="Hauser L."/>
            <person name="Kyrpides N."/>
            <person name="Kim E."/>
            <person name="Meeks J.C."/>
            <person name="Elhai J."/>
            <person name="Campbell E.L."/>
            <person name="Thiel T."/>
            <person name="Longmire J."/>
            <person name="Potts M."/>
            <person name="Atlas R."/>
        </authorList>
    </citation>
    <scope>NUCLEOTIDE SEQUENCE [LARGE SCALE GENOMIC DNA]</scope>
    <source>
        <strain evidence="3">ATCC 29133 / PCC 73102</strain>
    </source>
</reference>
<organism evidence="2 3">
    <name type="scientific">Nostoc punctiforme (strain ATCC 29133 / PCC 73102)</name>
    <dbReference type="NCBI Taxonomy" id="63737"/>
    <lineage>
        <taxon>Bacteria</taxon>
        <taxon>Bacillati</taxon>
        <taxon>Cyanobacteriota</taxon>
        <taxon>Cyanophyceae</taxon>
        <taxon>Nostocales</taxon>
        <taxon>Nostocaceae</taxon>
        <taxon>Nostoc</taxon>
    </lineage>
</organism>
<dbReference type="RefSeq" id="WP_012409655.1">
    <property type="nucleotide sequence ID" value="NC_010628.1"/>
</dbReference>
<dbReference type="EnsemblBacteria" id="ACC81676">
    <property type="protein sequence ID" value="ACC81676"/>
    <property type="gene ID" value="Npun_F3224"/>
</dbReference>
<evidence type="ECO:0000313" key="3">
    <source>
        <dbReference type="Proteomes" id="UP000001191"/>
    </source>
</evidence>
<dbReference type="PhylomeDB" id="B2IYU3"/>
<dbReference type="KEGG" id="npu:Npun_F3224"/>
<dbReference type="OrthoDB" id="1121904at2"/>
<dbReference type="Pfam" id="PF07862">
    <property type="entry name" value="Nif11"/>
    <property type="match status" value="1"/>
</dbReference>
<protein>
    <recommendedName>
        <fullName evidence="1">Nif11 domain-containing protein</fullName>
    </recommendedName>
</protein>
<proteinExistence type="predicted"/>
<dbReference type="HOGENOM" id="CLU_2343904_0_0_3"/>
<sequence length="95" mass="10406">MSKEAVIKLIEVAESNPTLLKQLHNAQGPETVLAIGAERGFQFSEAELIAVMQEKQLSFASQELSEEQLEAIVGGKGKKTTNNDYSKNIQYGIQP</sequence>
<dbReference type="InterPro" id="IPR022516">
    <property type="entry name" value="CHP03798_Ocin"/>
</dbReference>
<name>B2IYU3_NOSP7</name>
<dbReference type="AlphaFoldDB" id="B2IYU3"/>